<dbReference type="KEGG" id="vg:26628490"/>
<protein>
    <submittedName>
        <fullName evidence="1">Uncharacterized protein</fullName>
    </submittedName>
</protein>
<proteinExistence type="predicted"/>
<reference evidence="1 2" key="1">
    <citation type="journal article" date="2016" name="Genom Data">
        <title>Complete genome sequence of a giant Vibrio phage ValKK3 infecting Vibrio alginolyticus.</title>
        <authorList>
            <person name="Lal T.M."/>
            <person name="Sano M."/>
            <person name="Hatai K."/>
            <person name="Ransangan J."/>
        </authorList>
    </citation>
    <scope>NUCLEOTIDE SEQUENCE [LARGE SCALE GENOMIC DNA]</scope>
</reference>
<accession>A0A0D4DAV8</accession>
<evidence type="ECO:0000313" key="2">
    <source>
        <dbReference type="Proteomes" id="UP000202888"/>
    </source>
</evidence>
<dbReference type="Proteomes" id="UP000202888">
    <property type="component" value="Segment"/>
</dbReference>
<evidence type="ECO:0000313" key="1">
    <source>
        <dbReference type="EMBL" id="AJT61005.1"/>
    </source>
</evidence>
<dbReference type="RefSeq" id="YP_009201267.1">
    <property type="nucleotide sequence ID" value="NC_028829.1"/>
</dbReference>
<sequence length="132" mass="15492">MLDLDVVLLNPNIIKSTEIAGHNFGVQVIEIVSDNISGDDVDNFIDFIVEAETQEREHPYVGHFYGDLLVLNVAEERHHFEARMSEEDIANLTIELDDAFIQHTYEFIEWYKRKAREFFDDDELEFEIDNQI</sequence>
<name>A0A0D4DAV8_9CAUD</name>
<organism evidence="1 2">
    <name type="scientific">Vibrio phage ValKK3</name>
    <dbReference type="NCBI Taxonomy" id="1610855"/>
    <lineage>
        <taxon>Viruses</taxon>
        <taxon>Duplodnaviria</taxon>
        <taxon>Heunggongvirae</taxon>
        <taxon>Uroviricota</taxon>
        <taxon>Caudoviricetes</taxon>
        <taxon>Pantevenvirales</taxon>
        <taxon>Straboviridae</taxon>
        <taxon>Schizotequatrovirus</taxon>
        <taxon>Schizotequatrovirus valkk3</taxon>
    </lineage>
</organism>
<dbReference type="OrthoDB" id="32676at10239"/>
<dbReference type="GeneID" id="26628490"/>
<dbReference type="EMBL" id="KP671755">
    <property type="protein sequence ID" value="AJT61005.1"/>
    <property type="molecule type" value="Genomic_DNA"/>
</dbReference>
<keyword evidence="2" id="KW-1185">Reference proteome</keyword>